<proteinExistence type="predicted"/>
<dbReference type="HOGENOM" id="CLU_028539_1_0_1"/>
<dbReference type="RefSeq" id="XP_002582902.1">
    <property type="nucleotide sequence ID" value="XM_002582856.1"/>
</dbReference>
<dbReference type="VEuPathDB" id="FungiDB:UREG_07675"/>
<organism evidence="3 4">
    <name type="scientific">Uncinocarpus reesii (strain UAMH 1704)</name>
    <dbReference type="NCBI Taxonomy" id="336963"/>
    <lineage>
        <taxon>Eukaryota</taxon>
        <taxon>Fungi</taxon>
        <taxon>Dikarya</taxon>
        <taxon>Ascomycota</taxon>
        <taxon>Pezizomycotina</taxon>
        <taxon>Eurotiomycetes</taxon>
        <taxon>Eurotiomycetidae</taxon>
        <taxon>Onygenales</taxon>
        <taxon>Onygenaceae</taxon>
        <taxon>Uncinocarpus</taxon>
    </lineage>
</organism>
<evidence type="ECO:0000313" key="3">
    <source>
        <dbReference type="EMBL" id="EEP82810.1"/>
    </source>
</evidence>
<gene>
    <name evidence="3" type="ORF">UREG_07675</name>
</gene>
<dbReference type="AlphaFoldDB" id="C4JZS4"/>
<dbReference type="InParanoid" id="C4JZS4"/>
<dbReference type="KEGG" id="ure:UREG_07675"/>
<dbReference type="EMBL" id="CH476619">
    <property type="protein sequence ID" value="EEP82810.1"/>
    <property type="molecule type" value="Genomic_DNA"/>
</dbReference>
<feature type="domain" description="Glycosyl transferase CAP10" evidence="2">
    <location>
        <begin position="106"/>
        <end position="348"/>
    </location>
</feature>
<dbReference type="InterPro" id="IPR051091">
    <property type="entry name" value="O-Glucosyltr/Glycosyltrsf_90"/>
</dbReference>
<name>C4JZS4_UNCRE</name>
<dbReference type="eggNOG" id="KOG2458">
    <property type="taxonomic scope" value="Eukaryota"/>
</dbReference>
<protein>
    <recommendedName>
        <fullName evidence="2">Glycosyl transferase CAP10 domain-containing protein</fullName>
    </recommendedName>
</protein>
<feature type="region of interest" description="Disordered" evidence="1">
    <location>
        <begin position="408"/>
        <end position="466"/>
    </location>
</feature>
<sequence>MNSDSDNVPPILTQLIPAGHCACKSSTTFNCATCIESIPATTSGTPSLAPSPSTPAWAFQYGRDDRNLALNKTECQTSFPVRAAQEDHRRKIVATLSSIHRALRVDAPNIEFAFSIEDKVDDVSGAGHPLWVLARKASEESVWLMPDFGFWAWGNPASNIGPYDQVVQHIERFDSEETLPWTSKNPKLIWRGKLSFAPKLRRGLLDAARSKPWGDVKELIWGKKHHFVSMEDHCRYMFIAHVEGRSFSSSLKYRQACRSVVVAHKLQYIQHFHYLLQSGGPHQNFVEVERDFSDLSEKMEELLADPEKARRIAENSVKIFRQRYLTAAAEGCYWRELWDGWASVSRGNSASNDIPDERGLRYETFILLPKHREGYGHKDCKRTRLLSAFAAKTDAGCLTSEYITRRTNSPNGFKGNPLQSRHRNASSRTKRTACRRSRPSAFAGATVKHSATPRRPLPNSKNKAVSRKQMCTLGRKPFIQTGYSF</sequence>
<dbReference type="PANTHER" id="PTHR12203">
    <property type="entry name" value="KDEL LYS-ASP-GLU-LEU CONTAINING - RELATED"/>
    <property type="match status" value="1"/>
</dbReference>
<accession>C4JZS4</accession>
<dbReference type="OMA" id="CYWRELW"/>
<evidence type="ECO:0000256" key="1">
    <source>
        <dbReference type="SAM" id="MobiDB-lite"/>
    </source>
</evidence>
<dbReference type="Pfam" id="PF05686">
    <property type="entry name" value="Glyco_transf_90"/>
    <property type="match status" value="1"/>
</dbReference>
<dbReference type="PANTHER" id="PTHR12203:SF107">
    <property type="entry name" value="GLYCOSYL TRANSFERASE CAP10 DOMAIN-CONTAINING PROTEIN"/>
    <property type="match status" value="1"/>
</dbReference>
<feature type="compositionally biased region" description="Basic residues" evidence="1">
    <location>
        <begin position="420"/>
        <end position="438"/>
    </location>
</feature>
<evidence type="ECO:0000313" key="4">
    <source>
        <dbReference type="Proteomes" id="UP000002058"/>
    </source>
</evidence>
<dbReference type="OrthoDB" id="202415at2759"/>
<reference evidence="4" key="1">
    <citation type="journal article" date="2009" name="Genome Res.">
        <title>Comparative genomic analyses of the human fungal pathogens Coccidioides and their relatives.</title>
        <authorList>
            <person name="Sharpton T.J."/>
            <person name="Stajich J.E."/>
            <person name="Rounsley S.D."/>
            <person name="Gardner M.J."/>
            <person name="Wortman J.R."/>
            <person name="Jordar V.S."/>
            <person name="Maiti R."/>
            <person name="Kodira C.D."/>
            <person name="Neafsey D.E."/>
            <person name="Zeng Q."/>
            <person name="Hung C.-Y."/>
            <person name="McMahan C."/>
            <person name="Muszewska A."/>
            <person name="Grynberg M."/>
            <person name="Mandel M.A."/>
            <person name="Kellner E.M."/>
            <person name="Barker B.M."/>
            <person name="Galgiani J.N."/>
            <person name="Orbach M.J."/>
            <person name="Kirkland T.N."/>
            <person name="Cole G.T."/>
            <person name="Henn M.R."/>
            <person name="Birren B.W."/>
            <person name="Taylor J.W."/>
        </authorList>
    </citation>
    <scope>NUCLEOTIDE SEQUENCE [LARGE SCALE GENOMIC DNA]</scope>
    <source>
        <strain evidence="4">UAMH 1704</strain>
    </source>
</reference>
<keyword evidence="4" id="KW-1185">Reference proteome</keyword>
<dbReference type="SMART" id="SM00672">
    <property type="entry name" value="CAP10"/>
    <property type="match status" value="1"/>
</dbReference>
<evidence type="ECO:0000259" key="2">
    <source>
        <dbReference type="SMART" id="SM00672"/>
    </source>
</evidence>
<dbReference type="GeneID" id="8439691"/>
<dbReference type="Proteomes" id="UP000002058">
    <property type="component" value="Unassembled WGS sequence"/>
</dbReference>
<dbReference type="InterPro" id="IPR006598">
    <property type="entry name" value="CAP10"/>
</dbReference>